<proteinExistence type="predicted"/>
<dbReference type="AlphaFoldDB" id="A0A8X8A256"/>
<keyword evidence="2" id="KW-1185">Reference proteome</keyword>
<dbReference type="Proteomes" id="UP000886885">
    <property type="component" value="Chromosome 3D"/>
</dbReference>
<dbReference type="GO" id="GO:0005840">
    <property type="term" value="C:ribosome"/>
    <property type="evidence" value="ECO:0007669"/>
    <property type="project" value="InterPro"/>
</dbReference>
<dbReference type="GO" id="GO:0006412">
    <property type="term" value="P:translation"/>
    <property type="evidence" value="ECO:0007669"/>
    <property type="project" value="InterPro"/>
</dbReference>
<accession>A0A8X8A256</accession>
<reference evidence="1" key="1">
    <citation type="journal article" date="2020" name="bioRxiv">
        <title>Hybrid origin of Populus tomentosa Carr. identified through genome sequencing and phylogenomic analysis.</title>
        <authorList>
            <person name="An X."/>
            <person name="Gao K."/>
            <person name="Chen Z."/>
            <person name="Li J."/>
            <person name="Yang X."/>
            <person name="Yang X."/>
            <person name="Zhou J."/>
            <person name="Guo T."/>
            <person name="Zhao T."/>
            <person name="Huang S."/>
            <person name="Miao D."/>
            <person name="Khan W.U."/>
            <person name="Rao P."/>
            <person name="Ye M."/>
            <person name="Lei B."/>
            <person name="Liao W."/>
            <person name="Wang J."/>
            <person name="Ji L."/>
            <person name="Li Y."/>
            <person name="Guo B."/>
            <person name="Mustafa N.S."/>
            <person name="Li S."/>
            <person name="Yun Q."/>
            <person name="Keller S.R."/>
            <person name="Mao J."/>
            <person name="Zhang R."/>
            <person name="Strauss S.H."/>
        </authorList>
    </citation>
    <scope>NUCLEOTIDE SEQUENCE</scope>
    <source>
        <strain evidence="1">GM15</strain>
        <tissue evidence="1">Leaf</tissue>
    </source>
</reference>
<protein>
    <submittedName>
        <fullName evidence="1">Uncharacterized protein</fullName>
    </submittedName>
</protein>
<evidence type="ECO:0000313" key="1">
    <source>
        <dbReference type="EMBL" id="KAG6781313.1"/>
    </source>
</evidence>
<evidence type="ECO:0000313" key="2">
    <source>
        <dbReference type="Proteomes" id="UP000886885"/>
    </source>
</evidence>
<dbReference type="GO" id="GO:0003735">
    <property type="term" value="F:structural constituent of ribosome"/>
    <property type="evidence" value="ECO:0007669"/>
    <property type="project" value="InterPro"/>
</dbReference>
<gene>
    <name evidence="1" type="ORF">POTOM_014207</name>
</gene>
<dbReference type="EMBL" id="JAAWWB010000006">
    <property type="protein sequence ID" value="KAG6781313.1"/>
    <property type="molecule type" value="Genomic_DNA"/>
</dbReference>
<dbReference type="PANTHER" id="PTHR11726">
    <property type="entry name" value="60S RIBOSOMAL PROTEIN L10"/>
    <property type="match status" value="1"/>
</dbReference>
<name>A0A8X8A256_POPTO</name>
<comment type="caution">
    <text evidence="1">The sequence shown here is derived from an EMBL/GenBank/DDBJ whole genome shotgun (WGS) entry which is preliminary data.</text>
</comment>
<dbReference type="InterPro" id="IPR001197">
    <property type="entry name" value="Ribosomal_uL16_euk_arch"/>
</dbReference>
<sequence>METSAIKRGLSGVNDKSRHYTIFPCSLTEKQEGAMVRRPALCWQIKNKPYPKSGFCFLFDANGNHAQEALRRVKFKFPGRQKIIVSRKMHLPTGIPDLICALVALNATTRVFHLCCGNFLSFRL</sequence>
<organism evidence="1 2">
    <name type="scientific">Populus tomentosa</name>
    <name type="common">Chinese white poplar</name>
    <dbReference type="NCBI Taxonomy" id="118781"/>
    <lineage>
        <taxon>Eukaryota</taxon>
        <taxon>Viridiplantae</taxon>
        <taxon>Streptophyta</taxon>
        <taxon>Embryophyta</taxon>
        <taxon>Tracheophyta</taxon>
        <taxon>Spermatophyta</taxon>
        <taxon>Magnoliopsida</taxon>
        <taxon>eudicotyledons</taxon>
        <taxon>Gunneridae</taxon>
        <taxon>Pentapetalae</taxon>
        <taxon>rosids</taxon>
        <taxon>fabids</taxon>
        <taxon>Malpighiales</taxon>
        <taxon>Salicaceae</taxon>
        <taxon>Saliceae</taxon>
        <taxon>Populus</taxon>
    </lineage>
</organism>